<evidence type="ECO:0000256" key="4">
    <source>
        <dbReference type="ARBA" id="ARBA00022679"/>
    </source>
</evidence>
<keyword evidence="6" id="KW-1133">Transmembrane helix</keyword>
<dbReference type="GO" id="GO:0016757">
    <property type="term" value="F:glycosyltransferase activity"/>
    <property type="evidence" value="ECO:0007669"/>
    <property type="project" value="UniProtKB-KW"/>
</dbReference>
<dbReference type="InterPro" id="IPR001173">
    <property type="entry name" value="Glyco_trans_2-like"/>
</dbReference>
<dbReference type="AlphaFoldDB" id="A0A382HG88"/>
<name>A0A382HG88_9ZZZZ</name>
<sequence>VVAASEARASLSIVIPAYRSHTLNVVLDSIEDLRADVLVVDSSPAGPPELDGKAKVHWLPNRTPAGEARNIGARKTRSEFILFLDSDVILTESARAFVLSHLTRPRRDLVCGVYRTDPKVNGLVAALENAVLKYRLLRPRRGRNTLVSTSHMLVRRETFEHVGGFNPTLKLYEDVEFSTRSAQLGSTVEVDSGFEAVHLKTFSAWSLLRHYWSKAFCGFLARRRGSTVFKGVRVGLGSAIGLTWFAGCLLPFVLASAIARPGAGLYDWLAVAALASSPVALWRSVFHGLPLLGRLLGLLIWPVIGWSVASATISAALVWGWRRVFTYPRELVDWIRIGYRTVVRSGMPIQIIHFVTSRCNLRCEHCFYKETLDAPNPGEMSLTTLTSTTEEIGPVLWYALAGGEPFLRSDLDEVIDIVQTNCRPKV</sequence>
<feature type="transmembrane region" description="Helical" evidence="6">
    <location>
        <begin position="232"/>
        <end position="259"/>
    </location>
</feature>
<feature type="domain" description="Glycosyltransferase 2-like" evidence="7">
    <location>
        <begin position="12"/>
        <end position="162"/>
    </location>
</feature>
<evidence type="ECO:0000256" key="3">
    <source>
        <dbReference type="ARBA" id="ARBA00022676"/>
    </source>
</evidence>
<dbReference type="SUPFAM" id="SSF102114">
    <property type="entry name" value="Radical SAM enzymes"/>
    <property type="match status" value="1"/>
</dbReference>
<evidence type="ECO:0000256" key="1">
    <source>
        <dbReference type="ARBA" id="ARBA00004236"/>
    </source>
</evidence>
<dbReference type="InterPro" id="IPR058240">
    <property type="entry name" value="rSAM_sf"/>
</dbReference>
<dbReference type="SUPFAM" id="SSF53448">
    <property type="entry name" value="Nucleotide-diphospho-sugar transferases"/>
    <property type="match status" value="1"/>
</dbReference>
<reference evidence="8" key="1">
    <citation type="submission" date="2018-05" db="EMBL/GenBank/DDBJ databases">
        <authorList>
            <person name="Lanie J.A."/>
            <person name="Ng W.-L."/>
            <person name="Kazmierczak K.M."/>
            <person name="Andrzejewski T.M."/>
            <person name="Davidsen T.M."/>
            <person name="Wayne K.J."/>
            <person name="Tettelin H."/>
            <person name="Glass J.I."/>
            <person name="Rusch D."/>
            <person name="Podicherti R."/>
            <person name="Tsui H.-C.T."/>
            <person name="Winkler M.E."/>
        </authorList>
    </citation>
    <scope>NUCLEOTIDE SEQUENCE</scope>
</reference>
<dbReference type="PANTHER" id="PTHR43646">
    <property type="entry name" value="GLYCOSYLTRANSFERASE"/>
    <property type="match status" value="1"/>
</dbReference>
<keyword evidence="6" id="KW-0812">Transmembrane</keyword>
<feature type="transmembrane region" description="Helical" evidence="6">
    <location>
        <begin position="298"/>
        <end position="321"/>
    </location>
</feature>
<gene>
    <name evidence="8" type="ORF">METZ01_LOCUS238365</name>
</gene>
<dbReference type="Pfam" id="PF00535">
    <property type="entry name" value="Glycos_transf_2"/>
    <property type="match status" value="1"/>
</dbReference>
<accession>A0A382HG88</accession>
<evidence type="ECO:0000256" key="5">
    <source>
        <dbReference type="ARBA" id="ARBA00023136"/>
    </source>
</evidence>
<dbReference type="EMBL" id="UINC01060714">
    <property type="protein sequence ID" value="SVB85511.1"/>
    <property type="molecule type" value="Genomic_DNA"/>
</dbReference>
<evidence type="ECO:0000256" key="6">
    <source>
        <dbReference type="SAM" id="Phobius"/>
    </source>
</evidence>
<dbReference type="InterPro" id="IPR013785">
    <property type="entry name" value="Aldolase_TIM"/>
</dbReference>
<keyword evidence="3" id="KW-0328">Glycosyltransferase</keyword>
<feature type="non-terminal residue" evidence="8">
    <location>
        <position position="426"/>
    </location>
</feature>
<evidence type="ECO:0000256" key="2">
    <source>
        <dbReference type="ARBA" id="ARBA00022475"/>
    </source>
</evidence>
<keyword evidence="4" id="KW-0808">Transferase</keyword>
<protein>
    <recommendedName>
        <fullName evidence="7">Glycosyltransferase 2-like domain-containing protein</fullName>
    </recommendedName>
</protein>
<comment type="subcellular location">
    <subcellularLocation>
        <location evidence="1">Cell membrane</location>
    </subcellularLocation>
</comment>
<dbReference type="GO" id="GO:0005886">
    <property type="term" value="C:plasma membrane"/>
    <property type="evidence" value="ECO:0007669"/>
    <property type="project" value="UniProtKB-SubCell"/>
</dbReference>
<dbReference type="Gene3D" id="3.20.20.70">
    <property type="entry name" value="Aldolase class I"/>
    <property type="match status" value="1"/>
</dbReference>
<evidence type="ECO:0000313" key="8">
    <source>
        <dbReference type="EMBL" id="SVB85511.1"/>
    </source>
</evidence>
<proteinExistence type="predicted"/>
<feature type="transmembrane region" description="Helical" evidence="6">
    <location>
        <begin position="265"/>
        <end position="286"/>
    </location>
</feature>
<keyword evidence="2" id="KW-1003">Cell membrane</keyword>
<dbReference type="InterPro" id="IPR029044">
    <property type="entry name" value="Nucleotide-diphossugar_trans"/>
</dbReference>
<feature type="non-terminal residue" evidence="8">
    <location>
        <position position="1"/>
    </location>
</feature>
<dbReference type="Gene3D" id="3.90.550.10">
    <property type="entry name" value="Spore Coat Polysaccharide Biosynthesis Protein SpsA, Chain A"/>
    <property type="match status" value="1"/>
</dbReference>
<evidence type="ECO:0000259" key="7">
    <source>
        <dbReference type="Pfam" id="PF00535"/>
    </source>
</evidence>
<organism evidence="8">
    <name type="scientific">marine metagenome</name>
    <dbReference type="NCBI Taxonomy" id="408172"/>
    <lineage>
        <taxon>unclassified sequences</taxon>
        <taxon>metagenomes</taxon>
        <taxon>ecological metagenomes</taxon>
    </lineage>
</organism>
<keyword evidence="5 6" id="KW-0472">Membrane</keyword>
<dbReference type="PANTHER" id="PTHR43646:SF2">
    <property type="entry name" value="GLYCOSYLTRANSFERASE 2-LIKE DOMAIN-CONTAINING PROTEIN"/>
    <property type="match status" value="1"/>
</dbReference>